<evidence type="ECO:0000313" key="3">
    <source>
        <dbReference type="Proteomes" id="UP000324800"/>
    </source>
</evidence>
<dbReference type="EMBL" id="SNRW01000287">
    <property type="protein sequence ID" value="KAA6402092.1"/>
    <property type="molecule type" value="Genomic_DNA"/>
</dbReference>
<comment type="caution">
    <text evidence="2">The sequence shown here is derived from an EMBL/GenBank/DDBJ whole genome shotgun (WGS) entry which is preliminary data.</text>
</comment>
<feature type="region of interest" description="Disordered" evidence="1">
    <location>
        <begin position="117"/>
        <end position="191"/>
    </location>
</feature>
<accession>A0A5J4X5I6</accession>
<evidence type="ECO:0000313" key="2">
    <source>
        <dbReference type="EMBL" id="KAA6402092.1"/>
    </source>
</evidence>
<name>A0A5J4X5I6_9EUKA</name>
<sequence>MLNSIVARFIAPYFQNFDSNTVDISAVSGEIKISNAEVNVEYITKQADLPFLLENARLNQAYIKIPLSPFSEDPIFVSVDKLEGCIALENAPPTREESLILTPEAYERVIKDRLESEENKEKQIKKKQKEEEKQVKEELKRKEKENSMSSKDKEKQALKQRKELEKQQKELLKKKEKEQKELESKNEMFGVLNDGEGIGIPKFILKKLWHI</sequence>
<organism evidence="2 3">
    <name type="scientific">Streblomastix strix</name>
    <dbReference type="NCBI Taxonomy" id="222440"/>
    <lineage>
        <taxon>Eukaryota</taxon>
        <taxon>Metamonada</taxon>
        <taxon>Preaxostyla</taxon>
        <taxon>Oxymonadida</taxon>
        <taxon>Streblomastigidae</taxon>
        <taxon>Streblomastix</taxon>
    </lineage>
</organism>
<gene>
    <name evidence="2" type="ORF">EZS28_002378</name>
</gene>
<protein>
    <recommendedName>
        <fullName evidence="4">Chorein N-terminal domain-containing protein</fullName>
    </recommendedName>
</protein>
<dbReference type="OrthoDB" id="10691252at2759"/>
<evidence type="ECO:0000256" key="1">
    <source>
        <dbReference type="SAM" id="MobiDB-lite"/>
    </source>
</evidence>
<dbReference type="AlphaFoldDB" id="A0A5J4X5I6"/>
<dbReference type="Proteomes" id="UP000324800">
    <property type="component" value="Unassembled WGS sequence"/>
</dbReference>
<feature type="compositionally biased region" description="Basic and acidic residues" evidence="1">
    <location>
        <begin position="117"/>
        <end position="186"/>
    </location>
</feature>
<reference evidence="2 3" key="1">
    <citation type="submission" date="2019-03" db="EMBL/GenBank/DDBJ databases">
        <title>Single cell metagenomics reveals metabolic interactions within the superorganism composed of flagellate Streblomastix strix and complex community of Bacteroidetes bacteria on its surface.</title>
        <authorList>
            <person name="Treitli S.C."/>
            <person name="Kolisko M."/>
            <person name="Husnik F."/>
            <person name="Keeling P."/>
            <person name="Hampl V."/>
        </authorList>
    </citation>
    <scope>NUCLEOTIDE SEQUENCE [LARGE SCALE GENOMIC DNA]</scope>
    <source>
        <strain evidence="2">ST1C</strain>
    </source>
</reference>
<evidence type="ECO:0008006" key="4">
    <source>
        <dbReference type="Google" id="ProtNLM"/>
    </source>
</evidence>
<proteinExistence type="predicted"/>